<gene>
    <name evidence="5" type="ORF">FHS90_003433</name>
</gene>
<dbReference type="Pfam" id="PF01833">
    <property type="entry name" value="TIG"/>
    <property type="match status" value="1"/>
</dbReference>
<dbReference type="InterPro" id="IPR013783">
    <property type="entry name" value="Ig-like_fold"/>
</dbReference>
<feature type="repeat" description="NHL" evidence="2">
    <location>
        <begin position="356"/>
        <end position="386"/>
    </location>
</feature>
<dbReference type="InterPro" id="IPR001258">
    <property type="entry name" value="NHL_repeat"/>
</dbReference>
<dbReference type="InterPro" id="IPR011042">
    <property type="entry name" value="6-blade_b-propeller_TolB-like"/>
</dbReference>
<sequence length="439" mass="45192">MLLKINKYVVFLLAVLFLAACDEDNDPTTNATPVIVSLSPETGTPSTIVTIMGRHFSPVRSNNVVKFNGTAAVVIEASEGELQVVVPENGTTGNVTVTVAGQELTGPAFTYAEPQEEFMVSTFAGSGTAGLVDGMAEEASFRSPEGVAFDLQGNVIVIDRGNNGIRRITPAGLVSTLMGGAAGNVDGPLAVAQLNLPWKSTVDGQGNIIIADRDNHKIRKVSPAGVMTTIAGTGTAGYADGPVATARFNQPLDVAVDKDGNIYVADNLNHRIRKISTDGTVSTVAGNGQASFGDGDAATAAFRNPSGLTLDLNGNIVVADRNNHRIRLVTPQGQTSTVAGTGTVGSVDGAAATARFSQPYGVAVDKQGNIVVADLGNHKIRKISTAGAVTTMGGTSSGFGDGPGASARFNQPTDVTVGPDGYVYVADLGNNRIRVIRPL</sequence>
<dbReference type="CDD" id="cd00603">
    <property type="entry name" value="IPT_PCSR"/>
    <property type="match status" value="1"/>
</dbReference>
<organism evidence="5 6">
    <name type="scientific">Rufibacter quisquiliarum</name>
    <dbReference type="NCBI Taxonomy" id="1549639"/>
    <lineage>
        <taxon>Bacteria</taxon>
        <taxon>Pseudomonadati</taxon>
        <taxon>Bacteroidota</taxon>
        <taxon>Cytophagia</taxon>
        <taxon>Cytophagales</taxon>
        <taxon>Hymenobacteraceae</taxon>
        <taxon>Rufibacter</taxon>
    </lineage>
</organism>
<dbReference type="RefSeq" id="WP_182513842.1">
    <property type="nucleotide sequence ID" value="NZ_JACJIQ010000015.1"/>
</dbReference>
<dbReference type="SUPFAM" id="SSF81296">
    <property type="entry name" value="E set domains"/>
    <property type="match status" value="1"/>
</dbReference>
<keyword evidence="1" id="KW-0677">Repeat</keyword>
<accession>A0A839GLK0</accession>
<feature type="repeat" description="NHL" evidence="2">
    <location>
        <begin position="302"/>
        <end position="332"/>
    </location>
</feature>
<feature type="signal peptide" evidence="3">
    <location>
        <begin position="1"/>
        <end position="22"/>
    </location>
</feature>
<evidence type="ECO:0000256" key="3">
    <source>
        <dbReference type="SAM" id="SignalP"/>
    </source>
</evidence>
<evidence type="ECO:0000313" key="5">
    <source>
        <dbReference type="EMBL" id="MBA9078703.1"/>
    </source>
</evidence>
<dbReference type="Pfam" id="PF01436">
    <property type="entry name" value="NHL"/>
    <property type="match status" value="4"/>
</dbReference>
<comment type="caution">
    <text evidence="5">The sequence shown here is derived from an EMBL/GenBank/DDBJ whole genome shotgun (WGS) entry which is preliminary data.</text>
</comment>
<evidence type="ECO:0000313" key="6">
    <source>
        <dbReference type="Proteomes" id="UP000563094"/>
    </source>
</evidence>
<dbReference type="Gene3D" id="2.120.10.30">
    <property type="entry name" value="TolB, C-terminal domain"/>
    <property type="match status" value="4"/>
</dbReference>
<name>A0A839GLK0_9BACT</name>
<dbReference type="PANTHER" id="PTHR13833:SF71">
    <property type="entry name" value="NHL DOMAIN-CONTAINING PROTEIN"/>
    <property type="match status" value="1"/>
</dbReference>
<dbReference type="InterPro" id="IPR014756">
    <property type="entry name" value="Ig_E-set"/>
</dbReference>
<evidence type="ECO:0000256" key="1">
    <source>
        <dbReference type="ARBA" id="ARBA00022737"/>
    </source>
</evidence>
<dbReference type="PANTHER" id="PTHR13833">
    <property type="match status" value="1"/>
</dbReference>
<dbReference type="InterPro" id="IPR002909">
    <property type="entry name" value="IPT_dom"/>
</dbReference>
<reference evidence="5 6" key="1">
    <citation type="submission" date="2020-08" db="EMBL/GenBank/DDBJ databases">
        <title>Genomic Encyclopedia of Type Strains, Phase IV (KMG-IV): sequencing the most valuable type-strain genomes for metagenomic binning, comparative biology and taxonomic classification.</title>
        <authorList>
            <person name="Goeker M."/>
        </authorList>
    </citation>
    <scope>NUCLEOTIDE SEQUENCE [LARGE SCALE GENOMIC DNA]</scope>
    <source>
        <strain evidence="5 6">DSM 29854</strain>
    </source>
</reference>
<dbReference type="SUPFAM" id="SSF101898">
    <property type="entry name" value="NHL repeat"/>
    <property type="match status" value="1"/>
</dbReference>
<keyword evidence="3" id="KW-0732">Signal</keyword>
<evidence type="ECO:0000256" key="2">
    <source>
        <dbReference type="PROSITE-ProRule" id="PRU00504"/>
    </source>
</evidence>
<dbReference type="Proteomes" id="UP000563094">
    <property type="component" value="Unassembled WGS sequence"/>
</dbReference>
<protein>
    <submittedName>
        <fullName evidence="5">Sugar lactone lactonase YvrE</fullName>
    </submittedName>
</protein>
<dbReference type="PROSITE" id="PS51257">
    <property type="entry name" value="PROKAR_LIPOPROTEIN"/>
    <property type="match status" value="1"/>
</dbReference>
<evidence type="ECO:0000259" key="4">
    <source>
        <dbReference type="SMART" id="SM00429"/>
    </source>
</evidence>
<dbReference type="EMBL" id="JACJIQ010000015">
    <property type="protein sequence ID" value="MBA9078703.1"/>
    <property type="molecule type" value="Genomic_DNA"/>
</dbReference>
<proteinExistence type="predicted"/>
<keyword evidence="6" id="KW-1185">Reference proteome</keyword>
<feature type="repeat" description="NHL" evidence="2">
    <location>
        <begin position="248"/>
        <end position="278"/>
    </location>
</feature>
<feature type="chain" id="PRO_5032625010" evidence="3">
    <location>
        <begin position="23"/>
        <end position="439"/>
    </location>
</feature>
<dbReference type="AlphaFoldDB" id="A0A839GLK0"/>
<dbReference type="CDD" id="cd14953">
    <property type="entry name" value="NHL_like_1"/>
    <property type="match status" value="1"/>
</dbReference>
<feature type="domain" description="IPT/TIG" evidence="4">
    <location>
        <begin position="32"/>
        <end position="112"/>
    </location>
</feature>
<dbReference type="SMART" id="SM00429">
    <property type="entry name" value="IPT"/>
    <property type="match status" value="1"/>
</dbReference>
<dbReference type="Gene3D" id="2.60.40.10">
    <property type="entry name" value="Immunoglobulins"/>
    <property type="match status" value="1"/>
</dbReference>
<dbReference type="PROSITE" id="PS51125">
    <property type="entry name" value="NHL"/>
    <property type="match status" value="3"/>
</dbReference>